<sequence>MADEDVAERIRARLARGPATLADLRAALPAEDLDRKALPSMGEPDPFGAVVARLVNAGEVEDADGVYRLRRTR</sequence>
<reference evidence="2" key="1">
    <citation type="journal article" date="2019" name="Int. J. Syst. Evol. Microbiol.">
        <title>The Global Catalogue of Microorganisms (GCM) 10K type strain sequencing project: providing services to taxonomists for standard genome sequencing and annotation.</title>
        <authorList>
            <consortium name="The Broad Institute Genomics Platform"/>
            <consortium name="The Broad Institute Genome Sequencing Center for Infectious Disease"/>
            <person name="Wu L."/>
            <person name="Ma J."/>
        </authorList>
    </citation>
    <scope>NUCLEOTIDE SEQUENCE [LARGE SCALE GENOMIC DNA]</scope>
    <source>
        <strain evidence="2">JCM 19015</strain>
    </source>
</reference>
<proteinExistence type="predicted"/>
<dbReference type="EMBL" id="BAABLP010000006">
    <property type="protein sequence ID" value="GAA4752641.1"/>
    <property type="molecule type" value="Genomic_DNA"/>
</dbReference>
<organism evidence="1 2">
    <name type="scientific">Amnibacterium soli</name>
    <dbReference type="NCBI Taxonomy" id="1282736"/>
    <lineage>
        <taxon>Bacteria</taxon>
        <taxon>Bacillati</taxon>
        <taxon>Actinomycetota</taxon>
        <taxon>Actinomycetes</taxon>
        <taxon>Micrococcales</taxon>
        <taxon>Microbacteriaceae</taxon>
        <taxon>Amnibacterium</taxon>
    </lineage>
</organism>
<keyword evidence="2" id="KW-1185">Reference proteome</keyword>
<evidence type="ECO:0000313" key="1">
    <source>
        <dbReference type="EMBL" id="GAA4752641.1"/>
    </source>
</evidence>
<dbReference type="Proteomes" id="UP001500121">
    <property type="component" value="Unassembled WGS sequence"/>
</dbReference>
<evidence type="ECO:0000313" key="2">
    <source>
        <dbReference type="Proteomes" id="UP001500121"/>
    </source>
</evidence>
<name>A0ABP8ZC55_9MICO</name>
<comment type="caution">
    <text evidence="1">The sequence shown here is derived from an EMBL/GenBank/DDBJ whole genome shotgun (WGS) entry which is preliminary data.</text>
</comment>
<gene>
    <name evidence="1" type="ORF">GCM10025783_26880</name>
</gene>
<evidence type="ECO:0008006" key="3">
    <source>
        <dbReference type="Google" id="ProtNLM"/>
    </source>
</evidence>
<accession>A0ABP8ZC55</accession>
<protein>
    <recommendedName>
        <fullName evidence="3">DprA winged helix domain-containing protein</fullName>
    </recommendedName>
</protein>
<dbReference type="RefSeq" id="WP_345481794.1">
    <property type="nucleotide sequence ID" value="NZ_BAABLP010000006.1"/>
</dbReference>